<evidence type="ECO:0000313" key="2">
    <source>
        <dbReference type="Proteomes" id="UP000546126"/>
    </source>
</evidence>
<sequence>MINDASAHYQYLLNGALEPISDALTWTVIQPMTGTPTLAELLERMGLQESDLEPARPVDLTGELEEGMFIGRSGSSFVVVEPNGYQTALQEVLLRLSTGARACSVSWGATTPGDLQYAVYGRLVTSLAIHSPDWRYGAQPHALDEELTVLEQVTAPEPGHPDLHTAAAMAVVEAATGVRLDLDWLAQPHAVVRREAKVPRPDVPSGGIVGLDPDLDARLRLADPSVQAHAVQRAVTEVLTQHELLNDPAVRAGLELLAAGQVTADPPGLTGRDSLTSRLQVDYEARRFEVHPDQDPRRARWQAAQALASAFKPHWYDVFQPLVHAYFAAGDQWPSVRRAVKGLLG</sequence>
<dbReference type="RefSeq" id="WP_175603643.1">
    <property type="nucleotide sequence ID" value="NZ_JABWGO010000008.1"/>
</dbReference>
<comment type="caution">
    <text evidence="1">The sequence shown here is derived from an EMBL/GenBank/DDBJ whole genome shotgun (WGS) entry which is preliminary data.</text>
</comment>
<dbReference type="EMBL" id="JABWGO010000008">
    <property type="protein sequence ID" value="NUW44143.1"/>
    <property type="molecule type" value="Genomic_DNA"/>
</dbReference>
<organism evidence="1 2">
    <name type="scientific">Nonomuraea rhodomycinica</name>
    <dbReference type="NCBI Taxonomy" id="1712872"/>
    <lineage>
        <taxon>Bacteria</taxon>
        <taxon>Bacillati</taxon>
        <taxon>Actinomycetota</taxon>
        <taxon>Actinomycetes</taxon>
        <taxon>Streptosporangiales</taxon>
        <taxon>Streptosporangiaceae</taxon>
        <taxon>Nonomuraea</taxon>
    </lineage>
</organism>
<proteinExistence type="predicted"/>
<keyword evidence="2" id="KW-1185">Reference proteome</keyword>
<dbReference type="AlphaFoldDB" id="A0A7Y6IU44"/>
<dbReference type="InterPro" id="IPR045592">
    <property type="entry name" value="DUF6461"/>
</dbReference>
<dbReference type="Proteomes" id="UP000546126">
    <property type="component" value="Unassembled WGS sequence"/>
</dbReference>
<dbReference type="Pfam" id="PF20062">
    <property type="entry name" value="DUF6461"/>
    <property type="match status" value="1"/>
</dbReference>
<protein>
    <submittedName>
        <fullName evidence="1">Uncharacterized protein</fullName>
    </submittedName>
</protein>
<gene>
    <name evidence="1" type="ORF">HT134_29070</name>
</gene>
<name>A0A7Y6IU44_9ACTN</name>
<evidence type="ECO:0000313" key="1">
    <source>
        <dbReference type="EMBL" id="NUW44143.1"/>
    </source>
</evidence>
<accession>A0A7Y6IU44</accession>
<reference evidence="1 2" key="1">
    <citation type="submission" date="2020-06" db="EMBL/GenBank/DDBJ databases">
        <authorList>
            <person name="Chanama M."/>
        </authorList>
    </citation>
    <scope>NUCLEOTIDE SEQUENCE [LARGE SCALE GENOMIC DNA]</scope>
    <source>
        <strain evidence="1 2">TBRC6557</strain>
    </source>
</reference>